<reference evidence="11" key="1">
    <citation type="submission" date="2021-04" db="EMBL/GenBank/DDBJ databases">
        <title>Transfer of mitochondrial tRNA genes to linear plasmids in fungi facilitates loss of such genes from mitochondrial DNA.</title>
        <authorList>
            <person name="Nieuwenhuis M."/>
            <person name="Groeneveld J."/>
            <person name="Aanen D.K."/>
        </authorList>
    </citation>
    <scope>NUCLEOTIDE SEQUENCE</scope>
    <source>
        <plasmid evidence="11">pT123_2</plasmid>
    </source>
</reference>
<dbReference type="EC" id="2.7.7.6" evidence="2 8"/>
<evidence type="ECO:0000256" key="4">
    <source>
        <dbReference type="ARBA" id="ARBA00022679"/>
    </source>
</evidence>
<dbReference type="InterPro" id="IPR002092">
    <property type="entry name" value="DNA-dir_Rpol_phage-type"/>
</dbReference>
<dbReference type="GO" id="GO:0003677">
    <property type="term" value="F:DNA binding"/>
    <property type="evidence" value="ECO:0007669"/>
    <property type="project" value="InterPro"/>
</dbReference>
<dbReference type="PANTHER" id="PTHR10102:SF0">
    <property type="entry name" value="DNA-DIRECTED RNA POLYMERASE, MITOCHONDRIAL"/>
    <property type="match status" value="1"/>
</dbReference>
<dbReference type="PANTHER" id="PTHR10102">
    <property type="entry name" value="DNA-DIRECTED RNA POLYMERASE, MITOCHONDRIAL"/>
    <property type="match status" value="1"/>
</dbReference>
<protein>
    <recommendedName>
        <fullName evidence="2 8">DNA-directed RNA polymerase</fullName>
        <ecNumber evidence="2 8">2.7.7.6</ecNumber>
    </recommendedName>
</protein>
<dbReference type="EMBL" id="MW874130">
    <property type="protein sequence ID" value="QWO71390.1"/>
    <property type="molecule type" value="Genomic_DNA"/>
</dbReference>
<evidence type="ECO:0000259" key="10">
    <source>
        <dbReference type="Pfam" id="PF00940"/>
    </source>
</evidence>
<keyword evidence="5 8" id="KW-0548">Nucleotidyltransferase</keyword>
<evidence type="ECO:0000256" key="2">
    <source>
        <dbReference type="ARBA" id="ARBA00012418"/>
    </source>
</evidence>
<feature type="domain" description="DNA-directed RNA polymerase C-terminal" evidence="10">
    <location>
        <begin position="795"/>
        <end position="1237"/>
    </location>
</feature>
<dbReference type="InterPro" id="IPR037159">
    <property type="entry name" value="RNA_POL_N_sf"/>
</dbReference>
<evidence type="ECO:0000256" key="5">
    <source>
        <dbReference type="ARBA" id="ARBA00022695"/>
    </source>
</evidence>
<dbReference type="SUPFAM" id="SSF56672">
    <property type="entry name" value="DNA/RNA polymerases"/>
    <property type="match status" value="1"/>
</dbReference>
<geneLocation type="mitochondrion" evidence="11"/>
<evidence type="ECO:0000256" key="7">
    <source>
        <dbReference type="ARBA" id="ARBA00048552"/>
    </source>
</evidence>
<evidence type="ECO:0000313" key="11">
    <source>
        <dbReference type="EMBL" id="QWO71390.1"/>
    </source>
</evidence>
<dbReference type="Gene3D" id="1.10.1320.10">
    <property type="entry name" value="DNA-directed RNA polymerase, N-terminal domain"/>
    <property type="match status" value="1"/>
</dbReference>
<dbReference type="Gene3D" id="1.10.150.20">
    <property type="entry name" value="5' to 3' exonuclease, C-terminal subdomain"/>
    <property type="match status" value="1"/>
</dbReference>
<name>A0A8F1AD52_9AGAR</name>
<dbReference type="Pfam" id="PF00940">
    <property type="entry name" value="RNA_pol"/>
    <property type="match status" value="1"/>
</dbReference>
<keyword evidence="6 8" id="KW-0804">Transcription</keyword>
<dbReference type="GO" id="GO:0003899">
    <property type="term" value="F:DNA-directed RNA polymerase activity"/>
    <property type="evidence" value="ECO:0007669"/>
    <property type="project" value="UniProtKB-EC"/>
</dbReference>
<dbReference type="Gene3D" id="1.10.287.280">
    <property type="match status" value="1"/>
</dbReference>
<keyword evidence="4 8" id="KW-0808">Transferase</keyword>
<dbReference type="PROSITE" id="PS00900">
    <property type="entry name" value="RNA_POL_PHAGE_1"/>
    <property type="match status" value="1"/>
</dbReference>
<keyword evidence="3 8" id="KW-0240">DNA-directed RNA polymerase</keyword>
<evidence type="ECO:0000256" key="6">
    <source>
        <dbReference type="ARBA" id="ARBA00023163"/>
    </source>
</evidence>
<evidence type="ECO:0000256" key="1">
    <source>
        <dbReference type="ARBA" id="ARBA00009493"/>
    </source>
</evidence>
<dbReference type="InterPro" id="IPR043502">
    <property type="entry name" value="DNA/RNA_pol_sf"/>
</dbReference>
<organism evidence="11">
    <name type="scientific">Termitomyces sp. T123</name>
    <dbReference type="NCBI Taxonomy" id="2846913"/>
    <lineage>
        <taxon>Eukaryota</taxon>
        <taxon>Fungi</taxon>
        <taxon>Dikarya</taxon>
        <taxon>Basidiomycota</taxon>
        <taxon>Agaricomycotina</taxon>
        <taxon>Agaricomycetes</taxon>
        <taxon>Agaricomycetidae</taxon>
        <taxon>Agaricales</taxon>
        <taxon>Tricholomatineae</taxon>
        <taxon>Lyophyllaceae</taxon>
        <taxon>Termitomyces</taxon>
    </lineage>
</organism>
<feature type="region of interest" description="Disordered" evidence="9">
    <location>
        <begin position="362"/>
        <end position="386"/>
    </location>
</feature>
<keyword evidence="11" id="KW-0614">Plasmid</keyword>
<gene>
    <name evidence="11" type="primary">rpo</name>
</gene>
<geneLocation type="plasmid" evidence="11">
    <name>pT123_2</name>
</geneLocation>
<sequence>MYLAKYNTIPTSSIKNYSILTNFSVFNKIEDKEIYTKLLLIKEQIEKNVFSKISDDYEKILNKYKGTSFKTNYKNIFIANEYLRNIGIERLSSLALTLGGEQGLILAPESILNNQLLETIKKLYAIGYMQLVIVGEFHNYSNYNFEYEIMIEKNVYFTVKAIELKDLIAITRHSLYGEKIEEDPDFKKYINSWAEDKKKLEILLSKEPKYKIRNAMYVFHRHLGLNEWINKDKNFYKINNLYKRSMFIFQGMNWNDVVLNYRQNGITISSGMNNKKGLVNILEFKLSLSLYSFFREYNFKFIYELITNSSENLKDEYYKTKLESKNENLAPFSYKDIKPTLTYYRYLKEIDLDTELQNSEDIADKNSDNPVESSNNSHKNQGENANLPFKGAKGYHTLIQNKFIRRYSTRAKNFNDDNNKLYHINKLYKNEFLIKLSEIINDKKTSKEERQIRIENIWKEMESTGQKDLESIYLKSNKYLIKAKETLNLKFQDKTLKRKFPNYFELLNSVKLLMITFSITLTHITRKTNGWNNVIANIGEKLFFQMYTDKISKGKNMGNTITNFQEMFYNYSFEKFLIELSVHNNFKFFCLRLGDFFLEILCSEPHIMFKRSLVDEETFQDKEGMYIVTISSIFKDEVLNNIYIDPASLPMLCTPKEWTNDINGGNLINFYKNNVITGKNSHGHEMKNKEILYKTINYLSKIEFKINNDLLKFLFSEKGNFLIHSVIESKEKEISLSEKIQFYTNLFLAEVFSKETFYLPLKADFRGRLYVTSFYLNYQGSEIAKSLVYFNKGEPLTKKGLEKLYIYGCNLYNPSNLNKENHEERINWITKNLSNIYEMDIKFLSQAENIWLFTSFCLILKKLKENPSLLVHFPIFIDATCSGIQHIAGMIKDTDLGLNVNLTKQGKEDKVQDIYTKLLTAINYAIFLEGNNLNSKFPKLKHVKLTRSEVKTPIMTKTYNVSLIGIKNQLMISIKDRERKTEINIIEKEKEKDKLVNKCKKFEDIKIKINSYINNNPIYLDYKDIFKLAEIVESCIFSNFPKLKLVYDFFKDICKIFNKLGIPILWVTPSGLIITQNYYKTIDTKIAISYAGVTKKIVIKEWIKDLDKKAQINAVIPNIVHSLDASHLMQVIKTCEDLNIDNILPIHDCFGCHPNNLEIVFKIIKMEFINIYSQEEFLTKYQNYVENHLKVIGFEVKELKGKKWVIYRNNSKLELPVAPKIGTLNLNEVLDSQYMFN</sequence>
<dbReference type="AlphaFoldDB" id="A0A8F1AD52"/>
<evidence type="ECO:0000256" key="3">
    <source>
        <dbReference type="ARBA" id="ARBA00022478"/>
    </source>
</evidence>
<dbReference type="GO" id="GO:0006390">
    <property type="term" value="P:mitochondrial transcription"/>
    <property type="evidence" value="ECO:0007669"/>
    <property type="project" value="TreeGrafter"/>
</dbReference>
<dbReference type="InterPro" id="IPR046950">
    <property type="entry name" value="DNA-dir_Rpol_C_phage-type"/>
</dbReference>
<evidence type="ECO:0000256" key="8">
    <source>
        <dbReference type="RuleBase" id="RU003805"/>
    </source>
</evidence>
<evidence type="ECO:0000256" key="9">
    <source>
        <dbReference type="SAM" id="MobiDB-lite"/>
    </source>
</evidence>
<comment type="similarity">
    <text evidence="1 8">Belongs to the phage and mitochondrial RNA polymerase family.</text>
</comment>
<accession>A0A8F1AD52</accession>
<dbReference type="GO" id="GO:0034245">
    <property type="term" value="C:mitochondrial DNA-directed RNA polymerase complex"/>
    <property type="evidence" value="ECO:0007669"/>
    <property type="project" value="TreeGrafter"/>
</dbReference>
<comment type="catalytic activity">
    <reaction evidence="7 8">
        <text>RNA(n) + a ribonucleoside 5'-triphosphate = RNA(n+1) + diphosphate</text>
        <dbReference type="Rhea" id="RHEA:21248"/>
        <dbReference type="Rhea" id="RHEA-COMP:14527"/>
        <dbReference type="Rhea" id="RHEA-COMP:17342"/>
        <dbReference type="ChEBI" id="CHEBI:33019"/>
        <dbReference type="ChEBI" id="CHEBI:61557"/>
        <dbReference type="ChEBI" id="CHEBI:140395"/>
        <dbReference type="EC" id="2.7.7.6"/>
    </reaction>
</comment>
<comment type="function">
    <text evidence="8">DNA-dependent RNA polymerase catalyzes the transcription of DNA into RNA using the four ribonucleoside triphosphates as substrates.</text>
</comment>
<feature type="compositionally biased region" description="Polar residues" evidence="9">
    <location>
        <begin position="368"/>
        <end position="384"/>
    </location>
</feature>
<keyword evidence="11" id="KW-0496">Mitochondrion</keyword>
<dbReference type="PROSITE" id="PS00489">
    <property type="entry name" value="RNA_POL_PHAGE_2"/>
    <property type="match status" value="1"/>
</dbReference>
<proteinExistence type="inferred from homology"/>